<evidence type="ECO:0000259" key="1">
    <source>
        <dbReference type="Pfam" id="PF04480"/>
    </source>
</evidence>
<protein>
    <submittedName>
        <fullName evidence="2">DUF559 domain-containing protein</fullName>
    </submittedName>
</protein>
<sequence length="331" mass="35379">MSILFADELERFPLPAVGSARAAFAARGMIGGVLGALEDRAAGEGFRVVAVRYGRLPRLTPLIDDVVGRMADLALAMRPDWCGGPDAPDAWLKSARRLAERGRRPLPKGFTATAAARGLARAIDPSPLLFALATDDEAPPPGALLGLARAAEWLAGEAPARVLVVVPEVHETSKELDPVAFDATHVRIKDAEGVDVVEASGAGTRLSPLVGLPNPSSGGERALAARLGRDAELAGLFRFNVRVETTRGSRFLVDLLWEAGKVVVEVDGYYFHSDLRAFSSDRSRDYELAISGYLVLRLPEGEVVDDVALAVEKVRDVVMSRRASTPVEGRV</sequence>
<feature type="domain" description="DUF559" evidence="1">
    <location>
        <begin position="229"/>
        <end position="315"/>
    </location>
</feature>
<dbReference type="Gene3D" id="3.40.960.10">
    <property type="entry name" value="VSR Endonuclease"/>
    <property type="match status" value="1"/>
</dbReference>
<comment type="caution">
    <text evidence="2">The sequence shown here is derived from an EMBL/GenBank/DDBJ whole genome shotgun (WGS) entry which is preliminary data.</text>
</comment>
<dbReference type="InterPro" id="IPR011335">
    <property type="entry name" value="Restrct_endonuc-II-like"/>
</dbReference>
<dbReference type="RefSeq" id="WP_277863885.1">
    <property type="nucleotide sequence ID" value="NZ_JARRAG010000002.1"/>
</dbReference>
<dbReference type="EMBL" id="JARRAG010000002">
    <property type="protein sequence ID" value="MDG3007611.1"/>
    <property type="molecule type" value="Genomic_DNA"/>
</dbReference>
<proteinExistence type="predicted"/>
<dbReference type="Pfam" id="PF04480">
    <property type="entry name" value="DUF559"/>
    <property type="match status" value="1"/>
</dbReference>
<reference evidence="2 3" key="1">
    <citation type="submission" date="2023-03" db="EMBL/GenBank/DDBJ databases">
        <title>Paludisphaera mucosa sp. nov. a novel planctomycete from northern fen.</title>
        <authorList>
            <person name="Ivanova A."/>
        </authorList>
    </citation>
    <scope>NUCLEOTIDE SEQUENCE [LARGE SCALE GENOMIC DNA]</scope>
    <source>
        <strain evidence="2 3">Pla2</strain>
    </source>
</reference>
<dbReference type="Proteomes" id="UP001216907">
    <property type="component" value="Unassembled WGS sequence"/>
</dbReference>
<evidence type="ECO:0000313" key="3">
    <source>
        <dbReference type="Proteomes" id="UP001216907"/>
    </source>
</evidence>
<name>A0ABT6FJ57_9BACT</name>
<gene>
    <name evidence="2" type="ORF">PZE19_27930</name>
</gene>
<dbReference type="SUPFAM" id="SSF52980">
    <property type="entry name" value="Restriction endonuclease-like"/>
    <property type="match status" value="1"/>
</dbReference>
<dbReference type="InterPro" id="IPR007569">
    <property type="entry name" value="DUF559"/>
</dbReference>
<evidence type="ECO:0000313" key="2">
    <source>
        <dbReference type="EMBL" id="MDG3007611.1"/>
    </source>
</evidence>
<accession>A0ABT6FJ57</accession>
<keyword evidence="3" id="KW-1185">Reference proteome</keyword>
<organism evidence="2 3">
    <name type="scientific">Paludisphaera mucosa</name>
    <dbReference type="NCBI Taxonomy" id="3030827"/>
    <lineage>
        <taxon>Bacteria</taxon>
        <taxon>Pseudomonadati</taxon>
        <taxon>Planctomycetota</taxon>
        <taxon>Planctomycetia</taxon>
        <taxon>Isosphaerales</taxon>
        <taxon>Isosphaeraceae</taxon>
        <taxon>Paludisphaera</taxon>
    </lineage>
</organism>